<evidence type="ECO:0000256" key="3">
    <source>
        <dbReference type="ARBA" id="ARBA00022527"/>
    </source>
</evidence>
<comment type="subcellular location">
    <subcellularLocation>
        <location evidence="1">Membrane</location>
        <topology evidence="1">Single-pass type I membrane protein</topology>
    </subcellularLocation>
</comment>
<dbReference type="Pfam" id="PF00314">
    <property type="entry name" value="Thaumatin"/>
    <property type="match status" value="1"/>
</dbReference>
<feature type="transmembrane region" description="Helical" evidence="22">
    <location>
        <begin position="301"/>
        <end position="324"/>
    </location>
</feature>
<dbReference type="PANTHER" id="PTHR47976:SF66">
    <property type="entry name" value="G-TYPE LECTIN S-RECEPTOR-LIKE SERINE_THREONINE-PROTEIN KINASE SD2-5"/>
    <property type="match status" value="1"/>
</dbReference>
<evidence type="ECO:0000256" key="21">
    <source>
        <dbReference type="SAM" id="MobiDB-lite"/>
    </source>
</evidence>
<dbReference type="EC" id="2.7.11.1" evidence="2"/>
<dbReference type="InterPro" id="IPR000719">
    <property type="entry name" value="Prot_kinase_dom"/>
</dbReference>
<keyword evidence="15" id="KW-1015">Disulfide bond</keyword>
<comment type="caution">
    <text evidence="25">The sequence shown here is derived from an EMBL/GenBank/DDBJ whole genome shotgun (WGS) entry which is preliminary data.</text>
</comment>
<evidence type="ECO:0000256" key="16">
    <source>
        <dbReference type="ARBA" id="ARBA00023170"/>
    </source>
</evidence>
<dbReference type="GO" id="GO:0016020">
    <property type="term" value="C:membrane"/>
    <property type="evidence" value="ECO:0007669"/>
    <property type="project" value="UniProtKB-SubCell"/>
</dbReference>
<keyword evidence="9" id="KW-0430">Lectin</keyword>
<dbReference type="SMART" id="SM00205">
    <property type="entry name" value="THN"/>
    <property type="match status" value="1"/>
</dbReference>
<keyword evidence="11" id="KW-0418">Kinase</keyword>
<evidence type="ECO:0000256" key="22">
    <source>
        <dbReference type="SAM" id="Phobius"/>
    </source>
</evidence>
<keyword evidence="14 22" id="KW-0472">Membrane</keyword>
<evidence type="ECO:0000256" key="13">
    <source>
        <dbReference type="ARBA" id="ARBA00022989"/>
    </source>
</evidence>
<evidence type="ECO:0000256" key="1">
    <source>
        <dbReference type="ARBA" id="ARBA00004479"/>
    </source>
</evidence>
<dbReference type="OrthoDB" id="840529at2759"/>
<feature type="compositionally biased region" description="Low complexity" evidence="21">
    <location>
        <begin position="181"/>
        <end position="227"/>
    </location>
</feature>
<evidence type="ECO:0000256" key="14">
    <source>
        <dbReference type="ARBA" id="ARBA00023136"/>
    </source>
</evidence>
<evidence type="ECO:0000256" key="19">
    <source>
        <dbReference type="ARBA" id="ARBA00048679"/>
    </source>
</evidence>
<evidence type="ECO:0000313" key="25">
    <source>
        <dbReference type="EMBL" id="KAG6755728.1"/>
    </source>
</evidence>
<feature type="binding site" evidence="20">
    <location>
        <position position="392"/>
    </location>
    <ligand>
        <name>ATP</name>
        <dbReference type="ChEBI" id="CHEBI:30616"/>
    </ligand>
</feature>
<protein>
    <recommendedName>
        <fullName evidence="2">non-specific serine/threonine protein kinase</fullName>
        <ecNumber evidence="2">2.7.11.1</ecNumber>
    </recommendedName>
</protein>
<evidence type="ECO:0000256" key="17">
    <source>
        <dbReference type="ARBA" id="ARBA00023180"/>
    </source>
</evidence>
<keyword evidence="4" id="KW-0245">EGF-like domain</keyword>
<keyword evidence="5" id="KW-0597">Phosphoprotein</keyword>
<keyword evidence="6" id="KW-0808">Transferase</keyword>
<evidence type="ECO:0000256" key="18">
    <source>
        <dbReference type="ARBA" id="ARBA00047899"/>
    </source>
</evidence>
<evidence type="ECO:0000256" key="7">
    <source>
        <dbReference type="ARBA" id="ARBA00022692"/>
    </source>
</evidence>
<sequence>MDLICFFIAHLFISGVVSTTFSVTNKCNYTIWPGFLANEDDPPASISSFSLQKGQSKTISPPVSWGYPFWGHTYCTEESTGNFSCITGDCGSGKLECSGNGTATSAILPEFKLVGSGCVADSNVAYFSELKVNSSGGEIDACKCVCKAFGSPHYCASVNYQIIFCAAKTTTLRRRLANLTSESTTTSTTVSANATANGPDSTSESSATSPTSSVKASAKGSNSSSSATVITTNETVKTLSPMTVPPSPSPDEKTPSPMPFPPSPSPEEKTPSPMPLPPTPLPDEKTPSRLPKTRPTSRRRLAPIIAGVIGGALLIIFLLVILILRARWWEESEKNEDLEADDIRQVPGTPVRFSYEDLRVATQDFSDTLGKGGSGSVFKGVLTDGTHVAVKKLDKLGQDMSSFLAEVKTIGSINHFNLVRLIGFCAEKSSGLLVFEYMNKGSLDKWIFKNDQGSCLDWQTRNKVVLGIAKGLAYLHEDCQKKIIHFDIKPLNILLDENFNAKICDFGLSELVDRDTSQVQTRTRGTCGYIAPECWKTPPGRITVKVDVYSFGIVLLEIVCARRNFDHTQPESENHLLRMLQKKAEQDRLIDIVENLDDQSMQGDREEIIRMIKIAAWCLQDDPERRPFMSAVVKVLEGVMEVESNLVYKFHHALISPAVNHHASPQPQASGLSCPR</sequence>
<dbReference type="PROSITE" id="PS00316">
    <property type="entry name" value="THAUMATIN_1"/>
    <property type="match status" value="1"/>
</dbReference>
<keyword evidence="8 23" id="KW-0732">Signal</keyword>
<keyword evidence="26" id="KW-1185">Reference proteome</keyword>
<keyword evidence="13 22" id="KW-1133">Transmembrane helix</keyword>
<gene>
    <name evidence="25" type="ORF">POTOM_039130</name>
</gene>
<feature type="compositionally biased region" description="Pro residues" evidence="21">
    <location>
        <begin position="256"/>
        <end position="265"/>
    </location>
</feature>
<dbReference type="InterPro" id="IPR051343">
    <property type="entry name" value="G-type_lectin_kinases/EP1-like"/>
</dbReference>
<comment type="catalytic activity">
    <reaction evidence="19">
        <text>L-seryl-[protein] + ATP = O-phospho-L-seryl-[protein] + ADP + H(+)</text>
        <dbReference type="Rhea" id="RHEA:17989"/>
        <dbReference type="Rhea" id="RHEA-COMP:9863"/>
        <dbReference type="Rhea" id="RHEA-COMP:11604"/>
        <dbReference type="ChEBI" id="CHEBI:15378"/>
        <dbReference type="ChEBI" id="CHEBI:29999"/>
        <dbReference type="ChEBI" id="CHEBI:30616"/>
        <dbReference type="ChEBI" id="CHEBI:83421"/>
        <dbReference type="ChEBI" id="CHEBI:456216"/>
        <dbReference type="EC" id="2.7.11.1"/>
    </reaction>
</comment>
<feature type="signal peptide" evidence="23">
    <location>
        <begin position="1"/>
        <end position="18"/>
    </location>
</feature>
<evidence type="ECO:0000256" key="15">
    <source>
        <dbReference type="ARBA" id="ARBA00023157"/>
    </source>
</evidence>
<dbReference type="InterPro" id="IPR017441">
    <property type="entry name" value="Protein_kinase_ATP_BS"/>
</dbReference>
<feature type="compositionally biased region" description="Polar residues" evidence="21">
    <location>
        <begin position="228"/>
        <end position="241"/>
    </location>
</feature>
<dbReference type="CDD" id="cd14066">
    <property type="entry name" value="STKc_IRAK"/>
    <property type="match status" value="1"/>
</dbReference>
<dbReference type="SMART" id="SM00220">
    <property type="entry name" value="S_TKc"/>
    <property type="match status" value="1"/>
</dbReference>
<dbReference type="PROSITE" id="PS51367">
    <property type="entry name" value="THAUMATIN_2"/>
    <property type="match status" value="1"/>
</dbReference>
<organism evidence="25 26">
    <name type="scientific">Populus tomentosa</name>
    <name type="common">Chinese white poplar</name>
    <dbReference type="NCBI Taxonomy" id="118781"/>
    <lineage>
        <taxon>Eukaryota</taxon>
        <taxon>Viridiplantae</taxon>
        <taxon>Streptophyta</taxon>
        <taxon>Embryophyta</taxon>
        <taxon>Tracheophyta</taxon>
        <taxon>Spermatophyta</taxon>
        <taxon>Magnoliopsida</taxon>
        <taxon>eudicotyledons</taxon>
        <taxon>Gunneridae</taxon>
        <taxon>Pentapetalae</taxon>
        <taxon>rosids</taxon>
        <taxon>fabids</taxon>
        <taxon>Malpighiales</taxon>
        <taxon>Salicaceae</taxon>
        <taxon>Saliceae</taxon>
        <taxon>Populus</taxon>
    </lineage>
</organism>
<keyword evidence="3" id="KW-0723">Serine/threonine-protein kinase</keyword>
<evidence type="ECO:0000256" key="10">
    <source>
        <dbReference type="ARBA" id="ARBA00022741"/>
    </source>
</evidence>
<dbReference type="InterPro" id="IPR001938">
    <property type="entry name" value="Thaumatin"/>
</dbReference>
<dbReference type="GO" id="GO:0004674">
    <property type="term" value="F:protein serine/threonine kinase activity"/>
    <property type="evidence" value="ECO:0007669"/>
    <property type="project" value="UniProtKB-KW"/>
</dbReference>
<dbReference type="InterPro" id="IPR008271">
    <property type="entry name" value="Ser/Thr_kinase_AS"/>
</dbReference>
<keyword evidence="12 20" id="KW-0067">ATP-binding</keyword>
<accession>A0A8X7YMU9</accession>
<dbReference type="PANTHER" id="PTHR47976">
    <property type="entry name" value="G-TYPE LECTIN S-RECEPTOR-LIKE SERINE/THREONINE-PROTEIN KINASE SD2-5"/>
    <property type="match status" value="1"/>
</dbReference>
<dbReference type="PROSITE" id="PS00108">
    <property type="entry name" value="PROTEIN_KINASE_ST"/>
    <property type="match status" value="1"/>
</dbReference>
<evidence type="ECO:0000259" key="24">
    <source>
        <dbReference type="PROSITE" id="PS50011"/>
    </source>
</evidence>
<dbReference type="FunFam" id="1.10.510.10:FF:000248">
    <property type="entry name" value="S-receptor-like kinase 5"/>
    <property type="match status" value="1"/>
</dbReference>
<keyword evidence="7 22" id="KW-0812">Transmembrane</keyword>
<feature type="domain" description="Protein kinase" evidence="24">
    <location>
        <begin position="363"/>
        <end position="655"/>
    </location>
</feature>
<comment type="catalytic activity">
    <reaction evidence="18">
        <text>L-threonyl-[protein] + ATP = O-phospho-L-threonyl-[protein] + ADP + H(+)</text>
        <dbReference type="Rhea" id="RHEA:46608"/>
        <dbReference type="Rhea" id="RHEA-COMP:11060"/>
        <dbReference type="Rhea" id="RHEA-COMP:11605"/>
        <dbReference type="ChEBI" id="CHEBI:15378"/>
        <dbReference type="ChEBI" id="CHEBI:30013"/>
        <dbReference type="ChEBI" id="CHEBI:30616"/>
        <dbReference type="ChEBI" id="CHEBI:61977"/>
        <dbReference type="ChEBI" id="CHEBI:456216"/>
        <dbReference type="EC" id="2.7.11.1"/>
    </reaction>
</comment>
<evidence type="ECO:0000256" key="20">
    <source>
        <dbReference type="PROSITE-ProRule" id="PRU10141"/>
    </source>
</evidence>
<evidence type="ECO:0000256" key="4">
    <source>
        <dbReference type="ARBA" id="ARBA00022536"/>
    </source>
</evidence>
<dbReference type="EMBL" id="JAAWWB010000021">
    <property type="protein sequence ID" value="KAG6755728.1"/>
    <property type="molecule type" value="Genomic_DNA"/>
</dbReference>
<dbReference type="FunFam" id="3.30.200.20:FF:000178">
    <property type="entry name" value="serine/threonine-protein kinase PBS1-like"/>
    <property type="match status" value="1"/>
</dbReference>
<evidence type="ECO:0000256" key="6">
    <source>
        <dbReference type="ARBA" id="ARBA00022679"/>
    </source>
</evidence>
<keyword evidence="17" id="KW-0325">Glycoprotein</keyword>
<feature type="region of interest" description="Disordered" evidence="21">
    <location>
        <begin position="181"/>
        <end position="296"/>
    </location>
</feature>
<dbReference type="InterPro" id="IPR017949">
    <property type="entry name" value="Thaumatin_CS"/>
</dbReference>
<evidence type="ECO:0000256" key="9">
    <source>
        <dbReference type="ARBA" id="ARBA00022734"/>
    </source>
</evidence>
<evidence type="ECO:0000256" key="2">
    <source>
        <dbReference type="ARBA" id="ARBA00012513"/>
    </source>
</evidence>
<proteinExistence type="predicted"/>
<feature type="chain" id="PRO_5036452734" description="non-specific serine/threonine protein kinase" evidence="23">
    <location>
        <begin position="19"/>
        <end position="676"/>
    </location>
</feature>
<dbReference type="GO" id="GO:0030246">
    <property type="term" value="F:carbohydrate binding"/>
    <property type="evidence" value="ECO:0007669"/>
    <property type="project" value="UniProtKB-KW"/>
</dbReference>
<evidence type="ECO:0000256" key="12">
    <source>
        <dbReference type="ARBA" id="ARBA00022840"/>
    </source>
</evidence>
<keyword evidence="16" id="KW-0675">Receptor</keyword>
<name>A0A8X7YMU9_POPTO</name>
<feature type="compositionally biased region" description="Pro residues" evidence="21">
    <location>
        <begin position="272"/>
        <end position="281"/>
    </location>
</feature>
<dbReference type="AlphaFoldDB" id="A0A8X7YMU9"/>
<keyword evidence="10 20" id="KW-0547">Nucleotide-binding</keyword>
<evidence type="ECO:0000256" key="23">
    <source>
        <dbReference type="SAM" id="SignalP"/>
    </source>
</evidence>
<dbReference type="GO" id="GO:0005524">
    <property type="term" value="F:ATP binding"/>
    <property type="evidence" value="ECO:0007669"/>
    <property type="project" value="UniProtKB-UniRule"/>
</dbReference>
<dbReference type="PROSITE" id="PS00107">
    <property type="entry name" value="PROTEIN_KINASE_ATP"/>
    <property type="match status" value="1"/>
</dbReference>
<evidence type="ECO:0000256" key="11">
    <source>
        <dbReference type="ARBA" id="ARBA00022777"/>
    </source>
</evidence>
<evidence type="ECO:0000313" key="26">
    <source>
        <dbReference type="Proteomes" id="UP000886885"/>
    </source>
</evidence>
<evidence type="ECO:0000256" key="8">
    <source>
        <dbReference type="ARBA" id="ARBA00022729"/>
    </source>
</evidence>
<dbReference type="Pfam" id="PF00069">
    <property type="entry name" value="Pkinase"/>
    <property type="match status" value="1"/>
</dbReference>
<evidence type="ECO:0000256" key="5">
    <source>
        <dbReference type="ARBA" id="ARBA00022553"/>
    </source>
</evidence>
<dbReference type="PROSITE" id="PS50011">
    <property type="entry name" value="PROTEIN_KINASE_DOM"/>
    <property type="match status" value="1"/>
</dbReference>
<dbReference type="Proteomes" id="UP000886885">
    <property type="component" value="Chromosome 11A"/>
</dbReference>
<reference evidence="25" key="1">
    <citation type="journal article" date="2020" name="bioRxiv">
        <title>Hybrid origin of Populus tomentosa Carr. identified through genome sequencing and phylogenomic analysis.</title>
        <authorList>
            <person name="An X."/>
            <person name="Gao K."/>
            <person name="Chen Z."/>
            <person name="Li J."/>
            <person name="Yang X."/>
            <person name="Yang X."/>
            <person name="Zhou J."/>
            <person name="Guo T."/>
            <person name="Zhao T."/>
            <person name="Huang S."/>
            <person name="Miao D."/>
            <person name="Khan W.U."/>
            <person name="Rao P."/>
            <person name="Ye M."/>
            <person name="Lei B."/>
            <person name="Liao W."/>
            <person name="Wang J."/>
            <person name="Ji L."/>
            <person name="Li Y."/>
            <person name="Guo B."/>
            <person name="Mustafa N.S."/>
            <person name="Li S."/>
            <person name="Yun Q."/>
            <person name="Keller S.R."/>
            <person name="Mao J."/>
            <person name="Zhang R."/>
            <person name="Strauss S.H."/>
        </authorList>
    </citation>
    <scope>NUCLEOTIDE SEQUENCE</scope>
    <source>
        <strain evidence="25">GM15</strain>
        <tissue evidence="25">Leaf</tissue>
    </source>
</reference>